<dbReference type="Pfam" id="PF05729">
    <property type="entry name" value="NACHT"/>
    <property type="match status" value="1"/>
</dbReference>
<dbReference type="InterPro" id="IPR027417">
    <property type="entry name" value="P-loop_NTPase"/>
</dbReference>
<dbReference type="InterPro" id="IPR007111">
    <property type="entry name" value="NACHT_NTPase"/>
</dbReference>
<reference evidence="4 5" key="1">
    <citation type="submission" date="2024-10" db="EMBL/GenBank/DDBJ databases">
        <title>The Natural Products Discovery Center: Release of the First 8490 Sequenced Strains for Exploring Actinobacteria Biosynthetic Diversity.</title>
        <authorList>
            <person name="Kalkreuter E."/>
            <person name="Kautsar S.A."/>
            <person name="Yang D."/>
            <person name="Bader C.D."/>
            <person name="Teijaro C.N."/>
            <person name="Fluegel L."/>
            <person name="Davis C.M."/>
            <person name="Simpson J.R."/>
            <person name="Lauterbach L."/>
            <person name="Steele A.D."/>
            <person name="Gui C."/>
            <person name="Meng S."/>
            <person name="Li G."/>
            <person name="Viehrig K."/>
            <person name="Ye F."/>
            <person name="Su P."/>
            <person name="Kiefer A.F."/>
            <person name="Nichols A."/>
            <person name="Cepeda A.J."/>
            <person name="Yan W."/>
            <person name="Fan B."/>
            <person name="Jiang Y."/>
            <person name="Adhikari A."/>
            <person name="Zheng C.-J."/>
            <person name="Schuster L."/>
            <person name="Cowan T.M."/>
            <person name="Smanski M.J."/>
            <person name="Chevrette M.G."/>
            <person name="De Carvalho L.P.S."/>
            <person name="Shen B."/>
        </authorList>
    </citation>
    <scope>NUCLEOTIDE SEQUENCE [LARGE SCALE GENOMIC DNA]</scope>
    <source>
        <strain evidence="4 5">NPDC002173</strain>
    </source>
</reference>
<sequence length="1113" mass="123678">MPGIEAAVAGAGKAIAERAVREWLTIRAADRDRKADLTELIRVRFRDRVVRRKLEHQITGVALAVEDRLGDLLEREFRGLDTDARSAVLFEVVDALRAADLTDTALLATDADPAALTERIMAAMPAPKLGAAEDRLFAILLAECVECLVGMVRELPQFLPRAATESLTRLSGLAESMERLLARMPVRSLDAPEGSQDDAAFEHRYLAFVSRTLDEVELIGVRVENFRPRTSLSVAYISLSVSTGERRPRGQSGPLEFASLREHAEPRDGTHRIESALGRSRLTLVRGDAGSGKSTLLRWLAVTAARGGFAGDLADWNGCVPFVIKLRSHSEGRFPPPESFLDDMALEVAGQMPRNWVERVLASGRGLLLVDGVDELLVKHRAAVRQWLTRLLLLYPALRVVVTSRPTAAEATWLADEGFSSALLEPMAAEDLRELVRQWHMAMRGCPSLPCEADELEEYEGSLLARLESNPHLRMLASTPLLAAMLCALNLDRRRHLPRSRMGLYEAVLALLLERRDAERGIEDEVALDPEQKIWILRDLAWRLVSLGRSELSKATARKRIEQKLRAMTRMPYPAEAVLEHLLRRSGVLREPIPGRVDFAHRTVQEYLAAGQLVEDEDVELAVERAHLDQWRAVVVMTAGHATGGLRRELLAGLLDRADQGGRYARRLRLLVASCLETIQEIPLDLGDRVEACLESVIPPRNEEEARLLAAVGEEVLKRLPDDLSHLSGNQAAMVVRTTWLINGTGALDKLAHYAADGRPPVQKQLVAGWKYFDAVRYARHVLADAPLSERVYLNSPRLLRGLPYLRRARHLAIDGACPVPDLAFLRGTSELRSLEIYHAAFPHLTEVGSLDNLEELYVQFHAPKLLEATPLKRLRKLKNLGLRNVLSAGGLDYLDEIARLSELSLSFSDWPDDPVDLRPLSRQSGLRRLALMGVGQPIDPTMLPPLVRDLILMNVDGITGGLAAIADRFPDLARLYVIEVPGAFDLAELSPVPLHTLQLENLTDLTGFDVLARQRELRFLHLHGLPISDLTPLGGLPNVRILSVTDCPRVTDLSPLARMPALEDVRLHHTGDRLDLAPFAHRHRLTIQVAADQEVLNEHRLHSTTQVRRSPA</sequence>
<dbReference type="Pfam" id="PF22733">
    <property type="entry name" value="NNH1"/>
    <property type="match status" value="1"/>
</dbReference>
<dbReference type="PROSITE" id="PS50837">
    <property type="entry name" value="NACHT"/>
    <property type="match status" value="1"/>
</dbReference>
<dbReference type="PANTHER" id="PTHR46844:SF1">
    <property type="entry name" value="SLR5058 PROTEIN"/>
    <property type="match status" value="1"/>
</dbReference>
<keyword evidence="2" id="KW-0067">ATP-binding</keyword>
<evidence type="ECO:0000256" key="1">
    <source>
        <dbReference type="ARBA" id="ARBA00022741"/>
    </source>
</evidence>
<dbReference type="InterPro" id="IPR054547">
    <property type="entry name" value="NNH1"/>
</dbReference>
<evidence type="ECO:0000313" key="5">
    <source>
        <dbReference type="Proteomes" id="UP001602013"/>
    </source>
</evidence>
<keyword evidence="5" id="KW-1185">Reference proteome</keyword>
<dbReference type="RefSeq" id="WP_387416423.1">
    <property type="nucleotide sequence ID" value="NZ_JBIASD010000028.1"/>
</dbReference>
<dbReference type="InterPro" id="IPR032675">
    <property type="entry name" value="LRR_dom_sf"/>
</dbReference>
<dbReference type="Gene3D" id="3.40.50.300">
    <property type="entry name" value="P-loop containing nucleotide triphosphate hydrolases"/>
    <property type="match status" value="1"/>
</dbReference>
<feature type="domain" description="NACHT" evidence="3">
    <location>
        <begin position="281"/>
        <end position="615"/>
    </location>
</feature>
<accession>A0ABW6SYY5</accession>
<dbReference type="SUPFAM" id="SSF52540">
    <property type="entry name" value="P-loop containing nucleoside triphosphate hydrolases"/>
    <property type="match status" value="1"/>
</dbReference>
<dbReference type="Gene3D" id="3.80.10.10">
    <property type="entry name" value="Ribonuclease Inhibitor"/>
    <property type="match status" value="2"/>
</dbReference>
<keyword evidence="1" id="KW-0547">Nucleotide-binding</keyword>
<name>A0ABW6SYY5_9ACTN</name>
<evidence type="ECO:0000256" key="2">
    <source>
        <dbReference type="ARBA" id="ARBA00022840"/>
    </source>
</evidence>
<organism evidence="4 5">
    <name type="scientific">Microtetraspora malaysiensis</name>
    <dbReference type="NCBI Taxonomy" id="161358"/>
    <lineage>
        <taxon>Bacteria</taxon>
        <taxon>Bacillati</taxon>
        <taxon>Actinomycetota</taxon>
        <taxon>Actinomycetes</taxon>
        <taxon>Streptosporangiales</taxon>
        <taxon>Streptosporangiaceae</taxon>
        <taxon>Microtetraspora</taxon>
    </lineage>
</organism>
<dbReference type="EMBL" id="JBIASD010000028">
    <property type="protein sequence ID" value="MFF3670176.1"/>
    <property type="molecule type" value="Genomic_DNA"/>
</dbReference>
<comment type="caution">
    <text evidence="4">The sequence shown here is derived from an EMBL/GenBank/DDBJ whole genome shotgun (WGS) entry which is preliminary data.</text>
</comment>
<gene>
    <name evidence="4" type="ORF">ACFYXI_31780</name>
</gene>
<dbReference type="Proteomes" id="UP001602013">
    <property type="component" value="Unassembled WGS sequence"/>
</dbReference>
<proteinExistence type="predicted"/>
<evidence type="ECO:0000259" key="3">
    <source>
        <dbReference type="PROSITE" id="PS50837"/>
    </source>
</evidence>
<protein>
    <submittedName>
        <fullName evidence="4">NACHT domain-containing protein</fullName>
    </submittedName>
</protein>
<evidence type="ECO:0000313" key="4">
    <source>
        <dbReference type="EMBL" id="MFF3670176.1"/>
    </source>
</evidence>
<dbReference type="SUPFAM" id="SSF52058">
    <property type="entry name" value="L domain-like"/>
    <property type="match status" value="1"/>
</dbReference>
<dbReference type="PANTHER" id="PTHR46844">
    <property type="entry name" value="SLR5058 PROTEIN"/>
    <property type="match status" value="1"/>
</dbReference>